<dbReference type="AlphaFoldDB" id="A0A919IH41"/>
<evidence type="ECO:0000259" key="1">
    <source>
        <dbReference type="PROSITE" id="PS51186"/>
    </source>
</evidence>
<comment type="caution">
    <text evidence="2">The sequence shown here is derived from an EMBL/GenBank/DDBJ whole genome shotgun (WGS) entry which is preliminary data.</text>
</comment>
<dbReference type="InterPro" id="IPR016181">
    <property type="entry name" value="Acyl_CoA_acyltransferase"/>
</dbReference>
<proteinExistence type="predicted"/>
<dbReference type="GO" id="GO:0005737">
    <property type="term" value="C:cytoplasm"/>
    <property type="evidence" value="ECO:0007669"/>
    <property type="project" value="TreeGrafter"/>
</dbReference>
<organism evidence="2 3">
    <name type="scientific">Actinoplanes cyaneus</name>
    <dbReference type="NCBI Taxonomy" id="52696"/>
    <lineage>
        <taxon>Bacteria</taxon>
        <taxon>Bacillati</taxon>
        <taxon>Actinomycetota</taxon>
        <taxon>Actinomycetes</taxon>
        <taxon>Micromonosporales</taxon>
        <taxon>Micromonosporaceae</taxon>
        <taxon>Actinoplanes</taxon>
    </lineage>
</organism>
<dbReference type="Proteomes" id="UP000619479">
    <property type="component" value="Unassembled WGS sequence"/>
</dbReference>
<dbReference type="InterPro" id="IPR051908">
    <property type="entry name" value="Ribosomal_N-acetyltransferase"/>
</dbReference>
<dbReference type="Gene3D" id="3.40.630.30">
    <property type="match status" value="1"/>
</dbReference>
<evidence type="ECO:0000313" key="3">
    <source>
        <dbReference type="Proteomes" id="UP000619479"/>
    </source>
</evidence>
<dbReference type="EMBL" id="BOMH01000022">
    <property type="protein sequence ID" value="GID65247.1"/>
    <property type="molecule type" value="Genomic_DNA"/>
</dbReference>
<dbReference type="GO" id="GO:0008999">
    <property type="term" value="F:protein-N-terminal-alanine acetyltransferase activity"/>
    <property type="evidence" value="ECO:0007669"/>
    <property type="project" value="TreeGrafter"/>
</dbReference>
<dbReference type="PROSITE" id="PS51186">
    <property type="entry name" value="GNAT"/>
    <property type="match status" value="1"/>
</dbReference>
<dbReference type="PANTHER" id="PTHR43441">
    <property type="entry name" value="RIBOSOMAL-PROTEIN-SERINE ACETYLTRANSFERASE"/>
    <property type="match status" value="1"/>
</dbReference>
<dbReference type="PANTHER" id="PTHR43441:SF11">
    <property type="entry name" value="RIBOSOMAL-PROTEIN-SERINE ACETYLTRANSFERASE"/>
    <property type="match status" value="1"/>
</dbReference>
<feature type="domain" description="N-acetyltransferase" evidence="1">
    <location>
        <begin position="4"/>
        <end position="169"/>
    </location>
</feature>
<dbReference type="InterPro" id="IPR000182">
    <property type="entry name" value="GNAT_dom"/>
</dbReference>
<reference evidence="2" key="1">
    <citation type="submission" date="2021-01" db="EMBL/GenBank/DDBJ databases">
        <title>Whole genome shotgun sequence of Actinoplanes cyaneus NBRC 14990.</title>
        <authorList>
            <person name="Komaki H."/>
            <person name="Tamura T."/>
        </authorList>
    </citation>
    <scope>NUCLEOTIDE SEQUENCE</scope>
    <source>
        <strain evidence="2">NBRC 14990</strain>
    </source>
</reference>
<dbReference type="SUPFAM" id="SSF55729">
    <property type="entry name" value="Acyl-CoA N-acyltransferases (Nat)"/>
    <property type="match status" value="1"/>
</dbReference>
<dbReference type="Pfam" id="PF13302">
    <property type="entry name" value="Acetyltransf_3"/>
    <property type="match status" value="1"/>
</dbReference>
<sequence>MTAIVLRPVTEDDLALLRRFVTEPGLVGLDWGGFTDPHEPARRFAADGYLGGTSSRLIVEREQVATGFVAWGRRHFGNPETTAYWEIGIALLPEWRGQGIGWRAQAMLCDYLFTHTPLQRVQAGTHPENIAEQKSLVKAGFQREGVIRSCEFRAGRWRDGHLYSRLRDDPAPDLRS</sequence>
<protein>
    <recommendedName>
        <fullName evidence="1">N-acetyltransferase domain-containing protein</fullName>
    </recommendedName>
</protein>
<accession>A0A919IH41</accession>
<dbReference type="RefSeq" id="WP_203741187.1">
    <property type="nucleotide sequence ID" value="NZ_BAAAUC010000018.1"/>
</dbReference>
<dbReference type="CDD" id="cd04301">
    <property type="entry name" value="NAT_SF"/>
    <property type="match status" value="1"/>
</dbReference>
<name>A0A919IH41_9ACTN</name>
<dbReference type="GO" id="GO:1990189">
    <property type="term" value="F:protein N-terminal-serine acetyltransferase activity"/>
    <property type="evidence" value="ECO:0007669"/>
    <property type="project" value="TreeGrafter"/>
</dbReference>
<gene>
    <name evidence="2" type="ORF">Acy02nite_31280</name>
</gene>
<keyword evidence="3" id="KW-1185">Reference proteome</keyword>
<evidence type="ECO:0000313" key="2">
    <source>
        <dbReference type="EMBL" id="GID65247.1"/>
    </source>
</evidence>